<dbReference type="SUPFAM" id="SSF51120">
    <property type="entry name" value="beta-Roll"/>
    <property type="match status" value="1"/>
</dbReference>
<dbReference type="InterPro" id="IPR027576">
    <property type="entry name" value="Choice_anch_C_dom"/>
</dbReference>
<feature type="domain" description="DUF642" evidence="3">
    <location>
        <begin position="4"/>
        <end position="167"/>
    </location>
</feature>
<dbReference type="EMBL" id="JADQBC010000038">
    <property type="protein sequence ID" value="MBR8827640.1"/>
    <property type="molecule type" value="Genomic_DNA"/>
</dbReference>
<dbReference type="PANTHER" id="PTHR38340:SF1">
    <property type="entry name" value="S-LAYER PROTEIN"/>
    <property type="match status" value="1"/>
</dbReference>
<gene>
    <name evidence="4" type="ORF">DSM107014_06975</name>
</gene>
<dbReference type="InterPro" id="IPR001343">
    <property type="entry name" value="Hemolysn_Ca-bd"/>
</dbReference>
<dbReference type="PANTHER" id="PTHR38340">
    <property type="entry name" value="S-LAYER PROTEIN"/>
    <property type="match status" value="1"/>
</dbReference>
<dbReference type="PROSITE" id="PS00330">
    <property type="entry name" value="HEMOLYSIN_CALCIUM"/>
    <property type="match status" value="2"/>
</dbReference>
<name>A0A941GUR6_9CHRO</name>
<keyword evidence="2" id="KW-0964">Secreted</keyword>
<dbReference type="InterPro" id="IPR006946">
    <property type="entry name" value="DGR2-like_dom"/>
</dbReference>
<evidence type="ECO:0000313" key="4">
    <source>
        <dbReference type="EMBL" id="MBR8827640.1"/>
    </source>
</evidence>
<dbReference type="Gene3D" id="2.150.10.10">
    <property type="entry name" value="Serralysin-like metalloprotease, C-terminal"/>
    <property type="match status" value="1"/>
</dbReference>
<dbReference type="InterPro" id="IPR018511">
    <property type="entry name" value="Hemolysin-typ_Ca-bd_CS"/>
</dbReference>
<accession>A0A941GUR6</accession>
<organism evidence="4 5">
    <name type="scientific">Gomphosphaeria aponina SAG 52.96 = DSM 107014</name>
    <dbReference type="NCBI Taxonomy" id="1521640"/>
    <lineage>
        <taxon>Bacteria</taxon>
        <taxon>Bacillati</taxon>
        <taxon>Cyanobacteriota</taxon>
        <taxon>Cyanophyceae</taxon>
        <taxon>Oscillatoriophycideae</taxon>
        <taxon>Chroococcales</taxon>
        <taxon>Gomphosphaeriaceae</taxon>
        <taxon>Gomphosphaeria</taxon>
    </lineage>
</organism>
<comment type="subcellular location">
    <subcellularLocation>
        <location evidence="1">Secreted</location>
    </subcellularLocation>
</comment>
<dbReference type="InterPro" id="IPR011049">
    <property type="entry name" value="Serralysin-like_metalloprot_C"/>
</dbReference>
<evidence type="ECO:0000259" key="3">
    <source>
        <dbReference type="Pfam" id="PF04862"/>
    </source>
</evidence>
<evidence type="ECO:0000256" key="1">
    <source>
        <dbReference type="ARBA" id="ARBA00004613"/>
    </source>
</evidence>
<evidence type="ECO:0000256" key="2">
    <source>
        <dbReference type="ARBA" id="ARBA00022525"/>
    </source>
</evidence>
<dbReference type="NCBIfam" id="TIGR04362">
    <property type="entry name" value="choice_anch_C"/>
    <property type="match status" value="1"/>
</dbReference>
<dbReference type="Pfam" id="PF00353">
    <property type="entry name" value="HemolysinCabind"/>
    <property type="match status" value="2"/>
</dbReference>
<proteinExistence type="predicted"/>
<protein>
    <submittedName>
        <fullName evidence="4">Choice-of-anchor C family protein</fullName>
    </submittedName>
</protein>
<evidence type="ECO:0000313" key="5">
    <source>
        <dbReference type="Proteomes" id="UP000767446"/>
    </source>
</evidence>
<comment type="caution">
    <text evidence="4">The sequence shown here is derived from an EMBL/GenBank/DDBJ whole genome shotgun (WGS) entry which is preliminary data.</text>
</comment>
<dbReference type="Gene3D" id="2.60.120.260">
    <property type="entry name" value="Galactose-binding domain-like"/>
    <property type="match status" value="1"/>
</dbReference>
<dbReference type="InterPro" id="IPR050557">
    <property type="entry name" value="RTX_toxin/Mannuronan_C5-epim"/>
</dbReference>
<dbReference type="Pfam" id="PF04862">
    <property type="entry name" value="DUF642"/>
    <property type="match status" value="1"/>
</dbReference>
<dbReference type="AlphaFoldDB" id="A0A941GUR6"/>
<reference evidence="4" key="1">
    <citation type="submission" date="2021-02" db="EMBL/GenBank/DDBJ databases">
        <title>Metagenome analyses of Stigonema ocellatum DSM 106950, Chlorogloea purpurea SAG 13.99 and Gomphosphaeria aponina DSM 107014.</title>
        <authorList>
            <person name="Marter P."/>
            <person name="Huang S."/>
        </authorList>
    </citation>
    <scope>NUCLEOTIDE SEQUENCE</scope>
    <source>
        <strain evidence="4">JP213</strain>
    </source>
</reference>
<dbReference type="GO" id="GO:0005509">
    <property type="term" value="F:calcium ion binding"/>
    <property type="evidence" value="ECO:0007669"/>
    <property type="project" value="InterPro"/>
</dbReference>
<sequence>MPVNLIKNGSFEIGTDPNNYPGSILPLNPGATDIQNWVVTREQIDYKGDVWQAADGNRSLDLNGSPGIGGIAQTFNTIPGAKYQVTFALAGNPFDAPAIKKMQVEAAGRSVTFSFDTTGKSNSNMGWEQKSWEFTATLPQTTLEFFSVTVDDDPLKSVGPALDNVKVISLDIIGTSSPDVLQGTAGNDVIKGLAGDDILIGKAGNDQIVGGSGKDILIGGAGNDVLTGESGNDTLIGGSGKDTFVFNKTSEKVDIITDFLAADDTIRVDASNFGGGLTANSAITTAQFVLGTRATTADHRFIYDNVSGNLFFDVDGTGVTAQVLLTNLSSEPTLSNSDIFVVA</sequence>
<dbReference type="Proteomes" id="UP000767446">
    <property type="component" value="Unassembled WGS sequence"/>
</dbReference>
<dbReference type="PRINTS" id="PR00313">
    <property type="entry name" value="CABNDNGRPT"/>
</dbReference>
<dbReference type="GO" id="GO:0005576">
    <property type="term" value="C:extracellular region"/>
    <property type="evidence" value="ECO:0007669"/>
    <property type="project" value="UniProtKB-SubCell"/>
</dbReference>